<dbReference type="AlphaFoldDB" id="A0A1E3GPT6"/>
<sequence>MITPQEKLQTLQQASELTQSMLDLAKQQKWEDLQAIEKKRQFLLQTVFPVADDSSEIEGFTTELQTLIDINNQLIAHCQQGKDSLQLQMRDAKFTQKAVTAYQSN</sequence>
<evidence type="ECO:0000256" key="2">
    <source>
        <dbReference type="ARBA" id="ARBA00022490"/>
    </source>
</evidence>
<dbReference type="STRING" id="291169.A9E74_02209"/>
<evidence type="ECO:0000313" key="7">
    <source>
        <dbReference type="Proteomes" id="UP000094379"/>
    </source>
</evidence>
<keyword evidence="4" id="KW-0143">Chaperone</keyword>
<evidence type="ECO:0000256" key="5">
    <source>
        <dbReference type="ARBA" id="ARBA00093797"/>
    </source>
</evidence>
<accession>A0A1E3GPT6</accession>
<dbReference type="Pfam" id="PF05400">
    <property type="entry name" value="FliT"/>
    <property type="match status" value="1"/>
</dbReference>
<keyword evidence="7" id="KW-1185">Reference proteome</keyword>
<dbReference type="RefSeq" id="WP_069296609.1">
    <property type="nucleotide sequence ID" value="NZ_MCRI01000029.1"/>
</dbReference>
<dbReference type="EMBL" id="MCRI01000029">
    <property type="protein sequence ID" value="ODN66044.1"/>
    <property type="molecule type" value="Genomic_DNA"/>
</dbReference>
<organism evidence="6 7">
    <name type="scientific">Methylophaga muralis</name>
    <dbReference type="NCBI Taxonomy" id="291169"/>
    <lineage>
        <taxon>Bacteria</taxon>
        <taxon>Pseudomonadati</taxon>
        <taxon>Pseudomonadota</taxon>
        <taxon>Gammaproteobacteria</taxon>
        <taxon>Thiotrichales</taxon>
        <taxon>Piscirickettsiaceae</taxon>
        <taxon>Methylophaga</taxon>
    </lineage>
</organism>
<keyword evidence="6" id="KW-0969">Cilium</keyword>
<gene>
    <name evidence="6" type="ORF">A9E74_02209</name>
</gene>
<dbReference type="Proteomes" id="UP000094379">
    <property type="component" value="Unassembled WGS sequence"/>
</dbReference>
<keyword evidence="6" id="KW-0282">Flagellum</keyword>
<keyword evidence="3" id="KW-1005">Bacterial flagellum biogenesis</keyword>
<dbReference type="InterPro" id="IPR008622">
    <property type="entry name" value="FliT"/>
</dbReference>
<proteinExistence type="predicted"/>
<keyword evidence="6" id="KW-0966">Cell projection</keyword>
<evidence type="ECO:0000313" key="6">
    <source>
        <dbReference type="EMBL" id="ODN66044.1"/>
    </source>
</evidence>
<keyword evidence="2" id="KW-0963">Cytoplasm</keyword>
<evidence type="ECO:0000256" key="4">
    <source>
        <dbReference type="ARBA" id="ARBA00023186"/>
    </source>
</evidence>
<name>A0A1E3GPT6_9GAMM</name>
<dbReference type="Gene3D" id="1.20.58.380">
    <property type="entry name" value="Flagellar protein flit"/>
    <property type="match status" value="1"/>
</dbReference>
<evidence type="ECO:0000256" key="3">
    <source>
        <dbReference type="ARBA" id="ARBA00022795"/>
    </source>
</evidence>
<comment type="subcellular location">
    <subcellularLocation>
        <location evidence="1">Cytoplasm</location>
        <location evidence="1">Cytosol</location>
    </subcellularLocation>
</comment>
<protein>
    <recommendedName>
        <fullName evidence="5">Flagellar protein FliT</fullName>
    </recommendedName>
</protein>
<dbReference type="GO" id="GO:0044781">
    <property type="term" value="P:bacterial-type flagellum organization"/>
    <property type="evidence" value="ECO:0007669"/>
    <property type="project" value="UniProtKB-KW"/>
</dbReference>
<comment type="caution">
    <text evidence="6">The sequence shown here is derived from an EMBL/GenBank/DDBJ whole genome shotgun (WGS) entry which is preliminary data.</text>
</comment>
<evidence type="ECO:0000256" key="1">
    <source>
        <dbReference type="ARBA" id="ARBA00004514"/>
    </source>
</evidence>
<reference evidence="6 7" key="1">
    <citation type="submission" date="2016-07" db="EMBL/GenBank/DDBJ databases">
        <title>Draft Genome Sequence of Methylophaga muralis Bur 1.</title>
        <authorList>
            <person name="Vasilenko O.V."/>
            <person name="Doronina N.V."/>
            <person name="Shmareva M.N."/>
            <person name="Tarlachkov S.V."/>
            <person name="Mustakhimov I."/>
            <person name="Trotsenko Y.A."/>
        </authorList>
    </citation>
    <scope>NUCLEOTIDE SEQUENCE [LARGE SCALE GENOMIC DNA]</scope>
    <source>
        <strain evidence="6 7">Bur 1</strain>
    </source>
</reference>